<feature type="disulfide bond" evidence="8">
    <location>
        <begin position="277"/>
        <end position="314"/>
    </location>
</feature>
<dbReference type="PANTHER" id="PTHR47966">
    <property type="entry name" value="BETA-SITE APP-CLEAVING ENZYME, ISOFORM A-RELATED"/>
    <property type="match status" value="1"/>
</dbReference>
<feature type="domain" description="Peptidase A1" evidence="10">
    <location>
        <begin position="42"/>
        <end position="353"/>
    </location>
</feature>
<evidence type="ECO:0000259" key="10">
    <source>
        <dbReference type="PROSITE" id="PS51767"/>
    </source>
</evidence>
<keyword evidence="2 9" id="KW-0645">Protease</keyword>
<dbReference type="Gene3D" id="2.60.40.1960">
    <property type="match status" value="1"/>
</dbReference>
<dbReference type="PANTHER" id="PTHR47966:SF51">
    <property type="entry name" value="BETA-SITE APP-CLEAVING ENZYME, ISOFORM A-RELATED"/>
    <property type="match status" value="1"/>
</dbReference>
<dbReference type="GO" id="GO:0006508">
    <property type="term" value="P:proteolysis"/>
    <property type="evidence" value="ECO:0000318"/>
    <property type="project" value="GO_Central"/>
</dbReference>
<dbReference type="CTD" id="6749790"/>
<name>B3RK42_TRIAD</name>
<dbReference type="Gene3D" id="2.40.70.10">
    <property type="entry name" value="Acid Proteases"/>
    <property type="match status" value="2"/>
</dbReference>
<gene>
    <name evidence="11" type="ORF">TRIADDRAFT_51616</name>
</gene>
<dbReference type="PROSITE" id="PS00141">
    <property type="entry name" value="ASP_PROTEASE"/>
    <property type="match status" value="2"/>
</dbReference>
<evidence type="ECO:0000256" key="9">
    <source>
        <dbReference type="RuleBase" id="RU000454"/>
    </source>
</evidence>
<accession>B3RK42</accession>
<evidence type="ECO:0000313" key="11">
    <source>
        <dbReference type="EMBL" id="EDV29374.1"/>
    </source>
</evidence>
<reference evidence="11 12" key="1">
    <citation type="journal article" date="2008" name="Nature">
        <title>The Trichoplax genome and the nature of placozoans.</title>
        <authorList>
            <person name="Srivastava M."/>
            <person name="Begovic E."/>
            <person name="Chapman J."/>
            <person name="Putnam N.H."/>
            <person name="Hellsten U."/>
            <person name="Kawashima T."/>
            <person name="Kuo A."/>
            <person name="Mitros T."/>
            <person name="Salamov A."/>
            <person name="Carpenter M.L."/>
            <person name="Signorovitch A.Y."/>
            <person name="Moreno M.A."/>
            <person name="Kamm K."/>
            <person name="Grimwood J."/>
            <person name="Schmutz J."/>
            <person name="Shapiro H."/>
            <person name="Grigoriev I.V."/>
            <person name="Buss L.W."/>
            <person name="Schierwater B."/>
            <person name="Dellaporta S.L."/>
            <person name="Rokhsar D.S."/>
        </authorList>
    </citation>
    <scope>NUCLEOTIDE SEQUENCE [LARGE SCALE GENOMIC DNA]</scope>
    <source>
        <strain evidence="11 12">Grell-BS-1999</strain>
    </source>
</reference>
<keyword evidence="12" id="KW-1185">Reference proteome</keyword>
<dbReference type="GO" id="GO:0004190">
    <property type="term" value="F:aspartic-type endopeptidase activity"/>
    <property type="evidence" value="ECO:0000318"/>
    <property type="project" value="GO_Central"/>
</dbReference>
<keyword evidence="4 9" id="KW-0378">Hydrolase</keyword>
<dbReference type="KEGG" id="tad:TRIADDRAFT_51616"/>
<evidence type="ECO:0000256" key="2">
    <source>
        <dbReference type="ARBA" id="ARBA00022670"/>
    </source>
</evidence>
<dbReference type="EMBL" id="DS985241">
    <property type="protein sequence ID" value="EDV29374.1"/>
    <property type="molecule type" value="Genomic_DNA"/>
</dbReference>
<proteinExistence type="inferred from homology"/>
<dbReference type="PRINTS" id="PR00792">
    <property type="entry name" value="PEPSIN"/>
</dbReference>
<dbReference type="InterPro" id="IPR033121">
    <property type="entry name" value="PEPTIDASE_A1"/>
</dbReference>
<keyword evidence="5 8" id="KW-1015">Disulfide bond</keyword>
<evidence type="ECO:0000256" key="3">
    <source>
        <dbReference type="ARBA" id="ARBA00022750"/>
    </source>
</evidence>
<organism evidence="11 12">
    <name type="scientific">Trichoplax adhaerens</name>
    <name type="common">Trichoplax reptans</name>
    <dbReference type="NCBI Taxonomy" id="10228"/>
    <lineage>
        <taxon>Eukaryota</taxon>
        <taxon>Metazoa</taxon>
        <taxon>Placozoa</taxon>
        <taxon>Uniplacotomia</taxon>
        <taxon>Trichoplacea</taxon>
        <taxon>Trichoplacidae</taxon>
        <taxon>Trichoplax</taxon>
    </lineage>
</organism>
<dbReference type="InterPro" id="IPR001969">
    <property type="entry name" value="Aspartic_peptidase_AS"/>
</dbReference>
<feature type="disulfide bond" evidence="8">
    <location>
        <begin position="235"/>
        <end position="239"/>
    </location>
</feature>
<dbReference type="PhylomeDB" id="B3RK42"/>
<evidence type="ECO:0000256" key="7">
    <source>
        <dbReference type="PIRSR" id="PIRSR601461-1"/>
    </source>
</evidence>
<dbReference type="PROSITE" id="PS51767">
    <property type="entry name" value="PEPTIDASE_A1"/>
    <property type="match status" value="1"/>
</dbReference>
<feature type="active site" evidence="7">
    <location>
        <position position="244"/>
    </location>
</feature>
<dbReference type="OMA" id="NFTIVYG"/>
<dbReference type="FunFam" id="2.40.70.10:FF:000002">
    <property type="entry name" value="Vacuolar aspartic proteinase"/>
    <property type="match status" value="1"/>
</dbReference>
<evidence type="ECO:0000256" key="5">
    <source>
        <dbReference type="ARBA" id="ARBA00023157"/>
    </source>
</evidence>
<evidence type="ECO:0000256" key="8">
    <source>
        <dbReference type="PIRSR" id="PIRSR601461-2"/>
    </source>
</evidence>
<dbReference type="OrthoDB" id="771136at2759"/>
<dbReference type="AlphaFoldDB" id="B3RK42"/>
<dbReference type="eggNOG" id="KOG1339">
    <property type="taxonomic scope" value="Eukaryota"/>
</dbReference>
<evidence type="ECO:0000256" key="4">
    <source>
        <dbReference type="ARBA" id="ARBA00022801"/>
    </source>
</evidence>
<dbReference type="Proteomes" id="UP000009022">
    <property type="component" value="Unassembled WGS sequence"/>
</dbReference>
<dbReference type="HOGENOM" id="CLU_013253_3_2_1"/>
<dbReference type="STRING" id="10228.B3RK42"/>
<comment type="similarity">
    <text evidence="1 9">Belongs to the peptidase A1 family.</text>
</comment>
<dbReference type="Pfam" id="PF00026">
    <property type="entry name" value="Asp"/>
    <property type="match status" value="1"/>
</dbReference>
<dbReference type="FunFam" id="2.40.70.10:FF:000008">
    <property type="entry name" value="Cathepsin D"/>
    <property type="match status" value="1"/>
</dbReference>
<evidence type="ECO:0000256" key="6">
    <source>
        <dbReference type="ARBA" id="ARBA00023180"/>
    </source>
</evidence>
<keyword evidence="3 9" id="KW-0064">Aspartyl protease</keyword>
<dbReference type="GeneID" id="6749790"/>
<evidence type="ECO:0000256" key="1">
    <source>
        <dbReference type="ARBA" id="ARBA00007447"/>
    </source>
</evidence>
<protein>
    <recommendedName>
        <fullName evidence="10">Peptidase A1 domain-containing protein</fullName>
    </recommendedName>
</protein>
<dbReference type="InterPro" id="IPR001461">
    <property type="entry name" value="Aspartic_peptidase_A1"/>
</dbReference>
<keyword evidence="6" id="KW-0325">Glycoprotein</keyword>
<feature type="active site" evidence="7">
    <location>
        <position position="60"/>
    </location>
</feature>
<dbReference type="RefSeq" id="XP_002108576.1">
    <property type="nucleotide sequence ID" value="XM_002108540.1"/>
</dbReference>
<evidence type="ECO:0000313" key="12">
    <source>
        <dbReference type="Proteomes" id="UP000009022"/>
    </source>
</evidence>
<dbReference type="InParanoid" id="B3RK42"/>
<dbReference type="InterPro" id="IPR021109">
    <property type="entry name" value="Peptidase_aspartic_dom_sf"/>
</dbReference>
<sequence>MKSIRQTLLDAGITYEMLKTKHSGTLTKKGHVILNHHLHISYYGRISIGTPPQDFKVIFDTGSSDLWVPSKQTREDYNCKILKKYDHSRSSTYIANGNPFNIVYGTGYAKGFLSEDVVTVAGIKVKNQTFAEVCNEPLRLYCANYDGILGMGYRLNSATNSNPVFTNMILQGLVKPIFSFYINREKEGPIAGELILGGSDSKYYRGKLNYVPVSVIGLWQFAIDGGKIASGESFCIGGCQAIADTGSSLIFGPPKDIIPILYAIGADPRDPNGVVDCKTISSLPIITFTINRVDYSLSGEQYILQLTQDGRKECFSGFAFYNGPQNSVLTLGDIFLHAYYTEFDMGLNRVGFAKTVKSKYKY</sequence>
<dbReference type="SUPFAM" id="SSF50630">
    <property type="entry name" value="Acid proteases"/>
    <property type="match status" value="1"/>
</dbReference>